<dbReference type="InterPro" id="IPR011032">
    <property type="entry name" value="GroES-like_sf"/>
</dbReference>
<reference evidence="1" key="2">
    <citation type="journal article" date="2020" name="Gigascience">
        <title>An improved pig reference genome sequence to enable pig genetics and genomics research.</title>
        <authorList>
            <person name="Warr A."/>
            <person name="Affara N."/>
            <person name="Aken B."/>
            <person name="Beiki H."/>
            <person name="Bickhart D.M."/>
            <person name="Billis K."/>
            <person name="Chow W."/>
            <person name="Eory L."/>
            <person name="Finlayson H.A."/>
            <person name="Flicek P."/>
            <person name="Giron C.G."/>
            <person name="Griffin D.K."/>
            <person name="Hall R."/>
            <person name="Hannum G."/>
            <person name="Hourlier T."/>
            <person name="Howe K."/>
            <person name="Hume D.A."/>
            <person name="Izuogu O."/>
            <person name="Kim K."/>
            <person name="Koren S."/>
            <person name="Liu H."/>
            <person name="Manchanda N."/>
            <person name="Martin F.J."/>
            <person name="Nonneman D.J."/>
            <person name="O'Connor R.E."/>
            <person name="Phillippy A.M."/>
            <person name="Rohrer G.A."/>
            <person name="Rosen B.D."/>
            <person name="Rund L.A."/>
            <person name="Sargent C.A."/>
            <person name="Schook L.B."/>
            <person name="Schroeder S.G."/>
            <person name="Schwartz A.S."/>
            <person name="Skinner B.M."/>
            <person name="Talbot R."/>
            <person name="Tseng E."/>
            <person name="Tuggle C.K."/>
            <person name="Watson M."/>
            <person name="Smith T.P.L."/>
            <person name="Archibald A.L."/>
        </authorList>
    </citation>
    <scope>NUCLEOTIDE SEQUENCE [LARGE SCALE GENOMIC DNA]</scope>
    <source>
        <strain evidence="1">Duroc</strain>
    </source>
</reference>
<dbReference type="Bgee" id="ENSSSCG00000042058">
    <property type="expression patterns" value="Expressed in right lobe of liver and 25 other cell types or tissues"/>
</dbReference>
<accession>A0A5G2QZY4</accession>
<reference evidence="1" key="4">
    <citation type="submission" date="2025-09" db="UniProtKB">
        <authorList>
            <consortium name="Ensembl"/>
        </authorList>
    </citation>
    <scope>IDENTIFICATION</scope>
</reference>
<dbReference type="GeneTree" id="ENSGT01150000288630"/>
<sequence length="93" mass="10892">IANEQSLKVIRRRAAIFWKPGASFSIEEIEVALAKAKEVRIKEKKITTFPHQNSERFTVNYMFFSQCSVQKENYTCCYFFFTTCFHPSLNPAK</sequence>
<proteinExistence type="predicted"/>
<reference evidence="1" key="3">
    <citation type="submission" date="2025-08" db="UniProtKB">
        <authorList>
            <consortium name="Ensembl"/>
        </authorList>
    </citation>
    <scope>IDENTIFICATION</scope>
</reference>
<dbReference type="AlphaFoldDB" id="A0A5G2QZY4"/>
<protein>
    <submittedName>
        <fullName evidence="1">Uncharacterized protein</fullName>
    </submittedName>
</protein>
<dbReference type="Proteomes" id="UP000008227">
    <property type="component" value="Chromosome 8"/>
</dbReference>
<evidence type="ECO:0000313" key="1">
    <source>
        <dbReference type="Ensembl" id="ENSSSCP00000063815.1"/>
    </source>
</evidence>
<evidence type="ECO:0000313" key="2">
    <source>
        <dbReference type="Proteomes" id="UP000008227"/>
    </source>
</evidence>
<dbReference type="STRING" id="9823.ENSSSCP00000063815"/>
<dbReference type="Ensembl" id="ENSSSCT00000071407.1">
    <property type="protein sequence ID" value="ENSSSCP00000063815.1"/>
    <property type="gene ID" value="ENSSSCG00000042058.1"/>
</dbReference>
<dbReference type="InParanoid" id="A0A5G2QZY4"/>
<dbReference type="SUPFAM" id="SSF50129">
    <property type="entry name" value="GroES-like"/>
    <property type="match status" value="1"/>
</dbReference>
<organism evidence="1 2">
    <name type="scientific">Sus scrofa</name>
    <name type="common">Pig</name>
    <dbReference type="NCBI Taxonomy" id="9823"/>
    <lineage>
        <taxon>Eukaryota</taxon>
        <taxon>Metazoa</taxon>
        <taxon>Chordata</taxon>
        <taxon>Craniata</taxon>
        <taxon>Vertebrata</taxon>
        <taxon>Euteleostomi</taxon>
        <taxon>Mammalia</taxon>
        <taxon>Eutheria</taxon>
        <taxon>Laurasiatheria</taxon>
        <taxon>Artiodactyla</taxon>
        <taxon>Suina</taxon>
        <taxon>Suidae</taxon>
        <taxon>Sus</taxon>
    </lineage>
</organism>
<reference evidence="2" key="1">
    <citation type="submission" date="2009-11" db="EMBL/GenBank/DDBJ databases">
        <authorList>
            <consortium name="Porcine genome sequencing project"/>
        </authorList>
    </citation>
    <scope>NUCLEOTIDE SEQUENCE [LARGE SCALE GENOMIC DNA]</scope>
    <source>
        <strain evidence="2">Duroc</strain>
    </source>
</reference>
<dbReference type="SMR" id="A0A5G2QZY4"/>
<keyword evidence="2" id="KW-1185">Reference proteome</keyword>
<name>A0A5G2QZY4_PIG</name>